<gene>
    <name evidence="32" type="ORF">D6C00_09045</name>
</gene>
<dbReference type="UniPathway" id="UPA00219"/>
<dbReference type="InterPro" id="IPR001460">
    <property type="entry name" value="PCN-bd_Tpept"/>
</dbReference>
<evidence type="ECO:0000256" key="7">
    <source>
        <dbReference type="ARBA" id="ARBA00018638"/>
    </source>
</evidence>
<dbReference type="GO" id="GO:0005886">
    <property type="term" value="C:plasma membrane"/>
    <property type="evidence" value="ECO:0007669"/>
    <property type="project" value="UniProtKB-SubCell"/>
</dbReference>
<dbReference type="GO" id="GO:0008658">
    <property type="term" value="F:penicillin binding"/>
    <property type="evidence" value="ECO:0007669"/>
    <property type="project" value="InterPro"/>
</dbReference>
<dbReference type="Pfam" id="PF17092">
    <property type="entry name" value="PCB_OB"/>
    <property type="match status" value="1"/>
</dbReference>
<keyword evidence="9" id="KW-0997">Cell inner membrane</keyword>
<dbReference type="PANTHER" id="PTHR32282">
    <property type="entry name" value="BINDING PROTEIN TRANSPEPTIDASE, PUTATIVE-RELATED"/>
    <property type="match status" value="1"/>
</dbReference>
<comment type="subcellular location">
    <subcellularLocation>
        <location evidence="2">Cell inner membrane</location>
        <topology evidence="2">Single-pass type II membrane protein</topology>
    </subcellularLocation>
</comment>
<evidence type="ECO:0000256" key="14">
    <source>
        <dbReference type="ARBA" id="ARBA00022692"/>
    </source>
</evidence>
<dbReference type="Gene3D" id="1.10.3810.10">
    <property type="entry name" value="Biosynthetic peptidoglycan transglycosylase-like"/>
    <property type="match status" value="1"/>
</dbReference>
<dbReference type="AlphaFoldDB" id="A0A426QJY3"/>
<evidence type="ECO:0000256" key="5">
    <source>
        <dbReference type="ARBA" id="ARBA00007739"/>
    </source>
</evidence>
<dbReference type="GO" id="GO:0008955">
    <property type="term" value="F:peptidoglycan glycosyltransferase activity"/>
    <property type="evidence" value="ECO:0007669"/>
    <property type="project" value="UniProtKB-EC"/>
</dbReference>
<dbReference type="SUPFAM" id="SSF56601">
    <property type="entry name" value="beta-lactamase/transpeptidase-like"/>
    <property type="match status" value="1"/>
</dbReference>
<evidence type="ECO:0000313" key="32">
    <source>
        <dbReference type="EMBL" id="RRQ22082.1"/>
    </source>
</evidence>
<dbReference type="EMBL" id="QZMU01000001">
    <property type="protein sequence ID" value="RRQ22082.1"/>
    <property type="molecule type" value="Genomic_DNA"/>
</dbReference>
<dbReference type="GO" id="GO:0009252">
    <property type="term" value="P:peptidoglycan biosynthetic process"/>
    <property type="evidence" value="ECO:0007669"/>
    <property type="project" value="UniProtKB-UniPathway"/>
</dbReference>
<evidence type="ECO:0000256" key="9">
    <source>
        <dbReference type="ARBA" id="ARBA00022519"/>
    </source>
</evidence>
<keyword evidence="23" id="KW-0961">Cell wall biogenesis/degradation</keyword>
<dbReference type="OrthoDB" id="9766909at2"/>
<dbReference type="PANTHER" id="PTHR32282:SF27">
    <property type="entry name" value="PENICILLIN-BINDING PROTEIN 1A"/>
    <property type="match status" value="1"/>
</dbReference>
<reference evidence="32 33" key="1">
    <citation type="journal article" date="2010" name="Int. J. Syst. Evol. Microbiol.">
        <title>Thiohalobacter thiocyanaticus gen. nov., sp. nov., a moderately halophilic, sulfur-oxidizing gammaproteobacterium from hypersaline lakes, that utilizes thiocyanate.</title>
        <authorList>
            <person name="Sorokin D.Y."/>
            <person name="Kovaleva O.L."/>
            <person name="Tourova T.P."/>
            <person name="Muyzer G."/>
        </authorList>
    </citation>
    <scope>NUCLEOTIDE SEQUENCE [LARGE SCALE GENOMIC DNA]</scope>
    <source>
        <strain evidence="32 33">Hrh1</strain>
    </source>
</reference>
<evidence type="ECO:0000256" key="25">
    <source>
        <dbReference type="ARBA" id="ARBA00044770"/>
    </source>
</evidence>
<evidence type="ECO:0000256" key="13">
    <source>
        <dbReference type="ARBA" id="ARBA00022679"/>
    </source>
</evidence>
<dbReference type="GO" id="GO:0008360">
    <property type="term" value="P:regulation of cell shape"/>
    <property type="evidence" value="ECO:0007669"/>
    <property type="project" value="UniProtKB-KW"/>
</dbReference>
<keyword evidence="18" id="KW-0573">Peptidoglycan synthesis</keyword>
<evidence type="ECO:0000256" key="19">
    <source>
        <dbReference type="ARBA" id="ARBA00022989"/>
    </source>
</evidence>
<keyword evidence="15" id="KW-0378">Hydrolase</keyword>
<comment type="pathway">
    <text evidence="27">Glycan biosynthesis.</text>
</comment>
<keyword evidence="20" id="KW-0472">Membrane</keyword>
<organism evidence="32 33">
    <name type="scientific">Thiohalobacter thiocyanaticus</name>
    <dbReference type="NCBI Taxonomy" id="585455"/>
    <lineage>
        <taxon>Bacteria</taxon>
        <taxon>Pseudomonadati</taxon>
        <taxon>Pseudomonadota</taxon>
        <taxon>Gammaproteobacteria</taxon>
        <taxon>Thiohalobacterales</taxon>
        <taxon>Thiohalobacteraceae</taxon>
        <taxon>Thiohalobacter</taxon>
    </lineage>
</organism>
<dbReference type="EC" id="3.4.16.4" evidence="6"/>
<evidence type="ECO:0000256" key="28">
    <source>
        <dbReference type="SAM" id="MobiDB-lite"/>
    </source>
</evidence>
<evidence type="ECO:0000256" key="22">
    <source>
        <dbReference type="ARBA" id="ARBA00023268"/>
    </source>
</evidence>
<feature type="domain" description="Penicillin-binding protein OB-like" evidence="31">
    <location>
        <begin position="320"/>
        <end position="427"/>
    </location>
</feature>
<comment type="similarity">
    <text evidence="4">In the C-terminal section; belongs to the transpeptidase family.</text>
</comment>
<keyword evidence="22" id="KW-0511">Multifunctional enzyme</keyword>
<keyword evidence="13" id="KW-0808">Transferase</keyword>
<evidence type="ECO:0000256" key="6">
    <source>
        <dbReference type="ARBA" id="ARBA00012448"/>
    </source>
</evidence>
<dbReference type="GO" id="GO:0071555">
    <property type="term" value="P:cell wall organization"/>
    <property type="evidence" value="ECO:0007669"/>
    <property type="project" value="UniProtKB-KW"/>
</dbReference>
<dbReference type="InterPro" id="IPR023346">
    <property type="entry name" value="Lysozyme-like_dom_sf"/>
</dbReference>
<name>A0A426QJY3_9GAMM</name>
<evidence type="ECO:0000256" key="23">
    <source>
        <dbReference type="ARBA" id="ARBA00023316"/>
    </source>
</evidence>
<sequence length="813" mass="90212">MIMIMKILRFLLPALLGLAALALALGAGLYFYITPQLPSIEALRDVRFQVPLRIYSSDGQLIAEYGEKRRAPVTYEQVPELLVKAFLAAEDDRFFVHPGVDYQGLLRAAFELARTGEKRQGGSTITMQVARNFFLSREKTYLRKLTEIFLALKIERELSKQQILELYLNKIYLGQRAYGVGAAAQIYYGKAIDELTLPQMAMIAGLPKAPSRDNPVSDMLRAEQRRNYVLRRMYTLDYIDAERYRQALVAPISARLHARNSELEAGYVAEMVRAHMVERFGEQAYTEGYQVRTTLDSSRQRAANRALRAALMEYDRRHGYRGHEGLVKLPEAAPAEAAARALTDRSRLAGLVPAVVLALEEQAFTALLKDGREVTVAWEGIEWARPYLSHDRRGKAPTQAADVVEPGAIVRLQELEEGWRLAQLPAIEGALVSLLPDDGAIVALVGGLDYFRSKFNRAVQARRQPGSSFKPFIYSAALDKGFTAATIINDAPVVFDDPGLEAHWRPENYSGRFYGPTRLREALTHSRNLVSIRLLQDIGVRFAIDYVQRFGFQPGQLPANLSLALGSGSVTPLQMARGFAVFANGGYRIEPYFIDRILDGRGETVFEARPPTVCRDCEPEADAELPPVPAADPAVMLADPPGPAPLPRAERVLEPRNSWLMNSLLQDVIKRGTGRRALTLGRGDLRGKTGTTNDQRDAWFCGFTPGLVSIAWVGFDELAPLGRGETGGRAALPMWIDYMQTALEGMPEQRRDPPAGLVTVRIDPVTGLLSPSGQTGAIFETFRQEQVPTRYSRAEASDGEGMDQDNESAEPLF</sequence>
<keyword evidence="14" id="KW-0812">Transmembrane</keyword>
<evidence type="ECO:0000256" key="11">
    <source>
        <dbReference type="ARBA" id="ARBA00022670"/>
    </source>
</evidence>
<feature type="region of interest" description="Disordered" evidence="28">
    <location>
        <begin position="782"/>
        <end position="813"/>
    </location>
</feature>
<keyword evidence="8" id="KW-1003">Cell membrane</keyword>
<dbReference type="SUPFAM" id="SSF53955">
    <property type="entry name" value="Lysozyme-like"/>
    <property type="match status" value="1"/>
</dbReference>
<feature type="domain" description="Glycosyl transferase family 51" evidence="30">
    <location>
        <begin position="59"/>
        <end position="233"/>
    </location>
</feature>
<keyword evidence="21" id="KW-0046">Antibiotic resistance</keyword>
<dbReference type="InterPro" id="IPR012338">
    <property type="entry name" value="Beta-lactam/transpept-like"/>
</dbReference>
<comment type="caution">
    <text evidence="32">The sequence shown here is derived from an EMBL/GenBank/DDBJ whole genome shotgun (WGS) entry which is preliminary data.</text>
</comment>
<evidence type="ECO:0000256" key="18">
    <source>
        <dbReference type="ARBA" id="ARBA00022984"/>
    </source>
</evidence>
<evidence type="ECO:0000256" key="3">
    <source>
        <dbReference type="ARBA" id="ARBA00004752"/>
    </source>
</evidence>
<evidence type="ECO:0000256" key="21">
    <source>
        <dbReference type="ARBA" id="ARBA00023251"/>
    </source>
</evidence>
<evidence type="ECO:0000313" key="33">
    <source>
        <dbReference type="Proteomes" id="UP000287798"/>
    </source>
</evidence>
<keyword evidence="33" id="KW-1185">Reference proteome</keyword>
<protein>
    <recommendedName>
        <fullName evidence="7">Penicillin-binding protein 1A</fullName>
        <ecNumber evidence="25">2.4.99.28</ecNumber>
        <ecNumber evidence="6">3.4.16.4</ecNumber>
    </recommendedName>
</protein>
<dbReference type="Pfam" id="PF00905">
    <property type="entry name" value="Transpeptidase"/>
    <property type="match status" value="1"/>
</dbReference>
<comment type="catalytic activity">
    <reaction evidence="24">
        <text>Preferential cleavage: (Ac)2-L-Lys-D-Ala-|-D-Ala. Also transpeptidation of peptidyl-alanyl moieties that are N-acyl substituents of D-alanine.</text>
        <dbReference type="EC" id="3.4.16.4"/>
    </reaction>
</comment>
<comment type="similarity">
    <text evidence="5">In the N-terminal section; belongs to the glycosyltransferase 51 family.</text>
</comment>
<evidence type="ECO:0000259" key="30">
    <source>
        <dbReference type="Pfam" id="PF00912"/>
    </source>
</evidence>
<dbReference type="InterPro" id="IPR031376">
    <property type="entry name" value="PCB_OB"/>
</dbReference>
<comment type="pathway">
    <text evidence="3">Cell wall biogenesis; peptidoglycan biosynthesis.</text>
</comment>
<evidence type="ECO:0000256" key="20">
    <source>
        <dbReference type="ARBA" id="ARBA00023136"/>
    </source>
</evidence>
<dbReference type="FunFam" id="1.10.3810.10:FF:000003">
    <property type="entry name" value="Penicillin-binding protein 1a"/>
    <property type="match status" value="1"/>
</dbReference>
<dbReference type="GO" id="GO:0046677">
    <property type="term" value="P:response to antibiotic"/>
    <property type="evidence" value="ECO:0007669"/>
    <property type="project" value="UniProtKB-KW"/>
</dbReference>
<dbReference type="InterPro" id="IPR050396">
    <property type="entry name" value="Glycosyltr_51/Transpeptidase"/>
</dbReference>
<evidence type="ECO:0000256" key="16">
    <source>
        <dbReference type="ARBA" id="ARBA00022960"/>
    </source>
</evidence>
<dbReference type="NCBIfam" id="TIGR02074">
    <property type="entry name" value="PBP_1a_fam"/>
    <property type="match status" value="1"/>
</dbReference>
<evidence type="ECO:0000256" key="12">
    <source>
        <dbReference type="ARBA" id="ARBA00022676"/>
    </source>
</evidence>
<evidence type="ECO:0000256" key="10">
    <source>
        <dbReference type="ARBA" id="ARBA00022645"/>
    </source>
</evidence>
<dbReference type="Gene3D" id="3.40.710.10">
    <property type="entry name" value="DD-peptidase/beta-lactamase superfamily"/>
    <property type="match status" value="2"/>
</dbReference>
<evidence type="ECO:0000256" key="24">
    <source>
        <dbReference type="ARBA" id="ARBA00034000"/>
    </source>
</evidence>
<evidence type="ECO:0000256" key="26">
    <source>
        <dbReference type="ARBA" id="ARBA00049902"/>
    </source>
</evidence>
<dbReference type="Proteomes" id="UP000287798">
    <property type="component" value="Unassembled WGS sequence"/>
</dbReference>
<evidence type="ECO:0000259" key="31">
    <source>
        <dbReference type="Pfam" id="PF17092"/>
    </source>
</evidence>
<dbReference type="InterPro" id="IPR001264">
    <property type="entry name" value="Glyco_trans_51"/>
</dbReference>
<comment type="catalytic activity">
    <reaction evidence="26">
        <text>[GlcNAc-(1-&gt;4)-Mur2Ac(oyl-L-Ala-gamma-D-Glu-L-Lys-D-Ala-D-Ala)](n)-di-trans,octa-cis-undecaprenyl diphosphate + beta-D-GlcNAc-(1-&gt;4)-Mur2Ac(oyl-L-Ala-gamma-D-Glu-L-Lys-D-Ala-D-Ala)-di-trans,octa-cis-undecaprenyl diphosphate = [GlcNAc-(1-&gt;4)-Mur2Ac(oyl-L-Ala-gamma-D-Glu-L-Lys-D-Ala-D-Ala)](n+1)-di-trans,octa-cis-undecaprenyl diphosphate + di-trans,octa-cis-undecaprenyl diphosphate + H(+)</text>
        <dbReference type="Rhea" id="RHEA:23708"/>
        <dbReference type="Rhea" id="RHEA-COMP:9602"/>
        <dbReference type="Rhea" id="RHEA-COMP:9603"/>
        <dbReference type="ChEBI" id="CHEBI:15378"/>
        <dbReference type="ChEBI" id="CHEBI:58405"/>
        <dbReference type="ChEBI" id="CHEBI:60033"/>
        <dbReference type="ChEBI" id="CHEBI:78435"/>
        <dbReference type="EC" id="2.4.99.28"/>
    </reaction>
</comment>
<keyword evidence="10" id="KW-0121">Carboxypeptidase</keyword>
<dbReference type="GO" id="GO:0006508">
    <property type="term" value="P:proteolysis"/>
    <property type="evidence" value="ECO:0007669"/>
    <property type="project" value="UniProtKB-KW"/>
</dbReference>
<evidence type="ECO:0000256" key="27">
    <source>
        <dbReference type="ARBA" id="ARBA00060592"/>
    </source>
</evidence>
<dbReference type="InterPro" id="IPR036950">
    <property type="entry name" value="PBP_transglycosylase"/>
</dbReference>
<dbReference type="GO" id="GO:0009002">
    <property type="term" value="F:serine-type D-Ala-D-Ala carboxypeptidase activity"/>
    <property type="evidence" value="ECO:0007669"/>
    <property type="project" value="UniProtKB-EC"/>
</dbReference>
<dbReference type="GO" id="GO:0030288">
    <property type="term" value="C:outer membrane-bounded periplasmic space"/>
    <property type="evidence" value="ECO:0007669"/>
    <property type="project" value="TreeGrafter"/>
</dbReference>
<keyword evidence="12" id="KW-0328">Glycosyltransferase</keyword>
<keyword evidence="19" id="KW-1133">Transmembrane helix</keyword>
<evidence type="ECO:0000256" key="8">
    <source>
        <dbReference type="ARBA" id="ARBA00022475"/>
    </source>
</evidence>
<evidence type="ECO:0000256" key="4">
    <source>
        <dbReference type="ARBA" id="ARBA00007090"/>
    </source>
</evidence>
<feature type="compositionally biased region" description="Acidic residues" evidence="28">
    <location>
        <begin position="797"/>
        <end position="813"/>
    </location>
</feature>
<evidence type="ECO:0000256" key="2">
    <source>
        <dbReference type="ARBA" id="ARBA00004249"/>
    </source>
</evidence>
<dbReference type="Pfam" id="PF00912">
    <property type="entry name" value="Transgly"/>
    <property type="match status" value="1"/>
</dbReference>
<evidence type="ECO:0000256" key="17">
    <source>
        <dbReference type="ARBA" id="ARBA00022968"/>
    </source>
</evidence>
<feature type="domain" description="Penicillin-binding protein transpeptidase" evidence="29">
    <location>
        <begin position="431"/>
        <end position="705"/>
    </location>
</feature>
<keyword evidence="16" id="KW-0133">Cell shape</keyword>
<evidence type="ECO:0000256" key="15">
    <source>
        <dbReference type="ARBA" id="ARBA00022801"/>
    </source>
</evidence>
<keyword evidence="11" id="KW-0645">Protease</keyword>
<comment type="function">
    <text evidence="1">Cell wall formation. Synthesis of cross-linked peptidoglycan from the lipid intermediates. The enzyme has a penicillin-insensitive transglycosylase N-terminal domain (formation of linear glycan strands) and a penicillin-sensitive transpeptidase C-terminal domain (cross-linking of the peptide subunits).</text>
</comment>
<keyword evidence="17" id="KW-0735">Signal-anchor</keyword>
<proteinExistence type="inferred from homology"/>
<dbReference type="EC" id="2.4.99.28" evidence="25"/>
<evidence type="ECO:0000256" key="1">
    <source>
        <dbReference type="ARBA" id="ARBA00002624"/>
    </source>
</evidence>
<evidence type="ECO:0000259" key="29">
    <source>
        <dbReference type="Pfam" id="PF00905"/>
    </source>
</evidence>
<accession>A0A426QJY3</accession>